<dbReference type="InterPro" id="IPR009057">
    <property type="entry name" value="Homeodomain-like_sf"/>
</dbReference>
<comment type="caution">
    <text evidence="4">The sequence shown here is derived from an EMBL/GenBank/DDBJ whole genome shotgun (WGS) entry which is preliminary data.</text>
</comment>
<dbReference type="RefSeq" id="WP_081555826.1">
    <property type="nucleotide sequence ID" value="NZ_CP109905.1"/>
</dbReference>
<protein>
    <submittedName>
        <fullName evidence="4">TetR family transcriptional regulator</fullName>
    </submittedName>
</protein>
<keyword evidence="1 2" id="KW-0238">DNA-binding</keyword>
<reference evidence="4 5" key="1">
    <citation type="submission" date="2017-02" db="EMBL/GenBank/DDBJ databases">
        <title>Chromobacterium haemolyticum H5244.</title>
        <authorList>
            <person name="Gulvik C.A."/>
        </authorList>
    </citation>
    <scope>NUCLEOTIDE SEQUENCE [LARGE SCALE GENOMIC DNA]</scope>
    <source>
        <strain evidence="4 5">H5244</strain>
    </source>
</reference>
<dbReference type="Gene3D" id="1.10.357.10">
    <property type="entry name" value="Tetracycline Repressor, domain 2"/>
    <property type="match status" value="1"/>
</dbReference>
<sequence length="196" mass="21077">MAGKTRSETMEETRNRLLQSARRSFGADGYAATVMDELTAAAGVTRGALYHHFGDKKGLLLAVAQALDAEIEAGLARVEREAADPWQGFKRRCRAYLQAVTQPEAQRILLRDAPAALGAAYVQAGQRQCVSAIAERLRALMDAGLIRHANPQALARLINGALLEGACWVSGAEQPEALAQTLDALETLLEGLRLKA</sequence>
<dbReference type="GO" id="GO:0000976">
    <property type="term" value="F:transcription cis-regulatory region binding"/>
    <property type="evidence" value="ECO:0007669"/>
    <property type="project" value="TreeGrafter"/>
</dbReference>
<dbReference type="PANTHER" id="PTHR30055">
    <property type="entry name" value="HTH-TYPE TRANSCRIPTIONAL REGULATOR RUTR"/>
    <property type="match status" value="1"/>
</dbReference>
<dbReference type="SUPFAM" id="SSF48498">
    <property type="entry name" value="Tetracyclin repressor-like, C-terminal domain"/>
    <property type="match status" value="1"/>
</dbReference>
<dbReference type="EMBL" id="MUKV01000017">
    <property type="protein sequence ID" value="OQS38021.1"/>
    <property type="molecule type" value="Genomic_DNA"/>
</dbReference>
<feature type="DNA-binding region" description="H-T-H motif" evidence="2">
    <location>
        <begin position="34"/>
        <end position="53"/>
    </location>
</feature>
<feature type="domain" description="HTH tetR-type" evidence="3">
    <location>
        <begin position="11"/>
        <end position="71"/>
    </location>
</feature>
<dbReference type="GO" id="GO:0003700">
    <property type="term" value="F:DNA-binding transcription factor activity"/>
    <property type="evidence" value="ECO:0007669"/>
    <property type="project" value="TreeGrafter"/>
</dbReference>
<dbReference type="Pfam" id="PF00440">
    <property type="entry name" value="TetR_N"/>
    <property type="match status" value="1"/>
</dbReference>
<evidence type="ECO:0000256" key="2">
    <source>
        <dbReference type="PROSITE-ProRule" id="PRU00335"/>
    </source>
</evidence>
<dbReference type="InterPro" id="IPR050109">
    <property type="entry name" value="HTH-type_TetR-like_transc_reg"/>
</dbReference>
<dbReference type="Proteomes" id="UP000192721">
    <property type="component" value="Unassembled WGS sequence"/>
</dbReference>
<evidence type="ECO:0000313" key="5">
    <source>
        <dbReference type="Proteomes" id="UP000192721"/>
    </source>
</evidence>
<dbReference type="SUPFAM" id="SSF46689">
    <property type="entry name" value="Homeodomain-like"/>
    <property type="match status" value="1"/>
</dbReference>
<name>A0A1W0CTF4_9NEIS</name>
<dbReference type="InterPro" id="IPR001647">
    <property type="entry name" value="HTH_TetR"/>
</dbReference>
<proteinExistence type="predicted"/>
<dbReference type="PROSITE" id="PS50977">
    <property type="entry name" value="HTH_TETR_2"/>
    <property type="match status" value="1"/>
</dbReference>
<organism evidence="4 5">
    <name type="scientific">Chromobacterium haemolyticum</name>
    <dbReference type="NCBI Taxonomy" id="394935"/>
    <lineage>
        <taxon>Bacteria</taxon>
        <taxon>Pseudomonadati</taxon>
        <taxon>Pseudomonadota</taxon>
        <taxon>Betaproteobacteria</taxon>
        <taxon>Neisseriales</taxon>
        <taxon>Chromobacteriaceae</taxon>
        <taxon>Chromobacterium</taxon>
    </lineage>
</organism>
<dbReference type="InterPro" id="IPR036271">
    <property type="entry name" value="Tet_transcr_reg_TetR-rel_C_sf"/>
</dbReference>
<accession>A0A1W0CTF4</accession>
<evidence type="ECO:0000313" key="4">
    <source>
        <dbReference type="EMBL" id="OQS38021.1"/>
    </source>
</evidence>
<dbReference type="AlphaFoldDB" id="A0A1W0CTF4"/>
<dbReference type="Pfam" id="PF21351">
    <property type="entry name" value="TetR_C_41"/>
    <property type="match status" value="1"/>
</dbReference>
<dbReference type="InterPro" id="IPR049484">
    <property type="entry name" value="Rv0078-like_C"/>
</dbReference>
<dbReference type="PRINTS" id="PR00455">
    <property type="entry name" value="HTHTETR"/>
</dbReference>
<dbReference type="PANTHER" id="PTHR30055:SF223">
    <property type="entry name" value="HTH-TYPE TRANSCRIPTIONAL REGULATOR UIDR"/>
    <property type="match status" value="1"/>
</dbReference>
<gene>
    <name evidence="4" type="ORF">B0T45_13505</name>
</gene>
<evidence type="ECO:0000256" key="1">
    <source>
        <dbReference type="ARBA" id="ARBA00023125"/>
    </source>
</evidence>
<evidence type="ECO:0000259" key="3">
    <source>
        <dbReference type="PROSITE" id="PS50977"/>
    </source>
</evidence>